<keyword evidence="4" id="KW-1185">Reference proteome</keyword>
<protein>
    <recommendedName>
        <fullName evidence="2">Isochorismatase-like domain-containing protein</fullName>
    </recommendedName>
</protein>
<gene>
    <name evidence="3" type="ORF">GCM10022262_37360</name>
</gene>
<dbReference type="InterPro" id="IPR050272">
    <property type="entry name" value="Isochorismatase-like_hydrls"/>
</dbReference>
<proteinExistence type="predicted"/>
<dbReference type="PANTHER" id="PTHR43540">
    <property type="entry name" value="PEROXYUREIDOACRYLATE/UREIDOACRYLATE AMIDOHYDROLASE-RELATED"/>
    <property type="match status" value="1"/>
</dbReference>
<dbReference type="Gene3D" id="3.40.50.850">
    <property type="entry name" value="Isochorismatase-like"/>
    <property type="match status" value="1"/>
</dbReference>
<keyword evidence="1" id="KW-0378">Hydrolase</keyword>
<dbReference type="EMBL" id="BAABBA010000027">
    <property type="protein sequence ID" value="GAA3510062.1"/>
    <property type="molecule type" value="Genomic_DNA"/>
</dbReference>
<dbReference type="Pfam" id="PF00857">
    <property type="entry name" value="Isochorismatase"/>
    <property type="match status" value="1"/>
</dbReference>
<dbReference type="RefSeq" id="WP_345044657.1">
    <property type="nucleotide sequence ID" value="NZ_BAABBA010000027.1"/>
</dbReference>
<sequence length="170" mass="17993">MRTALFLVDARRPVATGTAPTTPVVRRNLTALVDRARADGWVVVIVQKEEVPAVPAGPRADGWERVLAPRDGELLVRTPVPDPFTVRPDLAAYLRERGVTQTVVAGLQSDEGLRGTCDSALRAGFDVILAGGAHATYGAGEDAERLAREVEAEVGEHGVNVVPVGDLANV</sequence>
<dbReference type="InterPro" id="IPR036380">
    <property type="entry name" value="Isochorismatase-like_sf"/>
</dbReference>
<feature type="domain" description="Isochorismatase-like" evidence="2">
    <location>
        <begin position="3"/>
        <end position="142"/>
    </location>
</feature>
<accession>A0ABP6ULF2</accession>
<organism evidence="3 4">
    <name type="scientific">Georgenia daeguensis</name>
    <dbReference type="NCBI Taxonomy" id="908355"/>
    <lineage>
        <taxon>Bacteria</taxon>
        <taxon>Bacillati</taxon>
        <taxon>Actinomycetota</taxon>
        <taxon>Actinomycetes</taxon>
        <taxon>Micrococcales</taxon>
        <taxon>Bogoriellaceae</taxon>
        <taxon>Georgenia</taxon>
    </lineage>
</organism>
<evidence type="ECO:0000259" key="2">
    <source>
        <dbReference type="Pfam" id="PF00857"/>
    </source>
</evidence>
<dbReference type="SUPFAM" id="SSF52499">
    <property type="entry name" value="Isochorismatase-like hydrolases"/>
    <property type="match status" value="1"/>
</dbReference>
<dbReference type="Proteomes" id="UP001499841">
    <property type="component" value="Unassembled WGS sequence"/>
</dbReference>
<evidence type="ECO:0000313" key="3">
    <source>
        <dbReference type="EMBL" id="GAA3510062.1"/>
    </source>
</evidence>
<evidence type="ECO:0000313" key="4">
    <source>
        <dbReference type="Proteomes" id="UP001499841"/>
    </source>
</evidence>
<dbReference type="InterPro" id="IPR000868">
    <property type="entry name" value="Isochorismatase-like_dom"/>
</dbReference>
<name>A0ABP6ULF2_9MICO</name>
<comment type="caution">
    <text evidence="3">The sequence shown here is derived from an EMBL/GenBank/DDBJ whole genome shotgun (WGS) entry which is preliminary data.</text>
</comment>
<reference evidence="4" key="1">
    <citation type="journal article" date="2019" name="Int. J. Syst. Evol. Microbiol.">
        <title>The Global Catalogue of Microorganisms (GCM) 10K type strain sequencing project: providing services to taxonomists for standard genome sequencing and annotation.</title>
        <authorList>
            <consortium name="The Broad Institute Genomics Platform"/>
            <consortium name="The Broad Institute Genome Sequencing Center for Infectious Disease"/>
            <person name="Wu L."/>
            <person name="Ma J."/>
        </authorList>
    </citation>
    <scope>NUCLEOTIDE SEQUENCE [LARGE SCALE GENOMIC DNA]</scope>
    <source>
        <strain evidence="4">JCM 17459</strain>
    </source>
</reference>
<evidence type="ECO:0000256" key="1">
    <source>
        <dbReference type="ARBA" id="ARBA00022801"/>
    </source>
</evidence>